<sequence>MREFDPKVRLTQSPVARLATVTPEGMPHLVPVVFAVSQDVIYTAVDAKPKTTQRLRRLTNIENNPQVSLLVDHYTDDWTQLWWVRVDGVATIHPDGTVMHTAYRLLRAKYAQYQSIPLNGPVIAVVARRWSSWHA</sequence>
<dbReference type="PATRIC" id="fig|29311.18.peg.3887"/>
<dbReference type="GO" id="GO:0016627">
    <property type="term" value="F:oxidoreductase activity, acting on the CH-CH group of donors"/>
    <property type="evidence" value="ECO:0007669"/>
    <property type="project" value="TreeGrafter"/>
</dbReference>
<dbReference type="SUPFAM" id="SSF50475">
    <property type="entry name" value="FMN-binding split barrel"/>
    <property type="match status" value="1"/>
</dbReference>
<proteinExistence type="predicted"/>
<dbReference type="InterPro" id="IPR011576">
    <property type="entry name" value="Pyridox_Oxase_N"/>
</dbReference>
<dbReference type="RefSeq" id="WP_047314526.1">
    <property type="nucleotide sequence ID" value="NZ_LDPQ01000006.1"/>
</dbReference>
<dbReference type="Proteomes" id="UP000036334">
    <property type="component" value="Unassembled WGS sequence"/>
</dbReference>
<accession>A0A0I9TR40</accession>
<organism evidence="3 4">
    <name type="scientific">Mycobacterium haemophilum</name>
    <dbReference type="NCBI Taxonomy" id="29311"/>
    <lineage>
        <taxon>Bacteria</taxon>
        <taxon>Bacillati</taxon>
        <taxon>Actinomycetota</taxon>
        <taxon>Actinomycetes</taxon>
        <taxon>Mycobacteriales</taxon>
        <taxon>Mycobacteriaceae</taxon>
        <taxon>Mycobacterium</taxon>
    </lineage>
</organism>
<evidence type="ECO:0000313" key="3">
    <source>
        <dbReference type="EMBL" id="KLO36631.1"/>
    </source>
</evidence>
<evidence type="ECO:0000259" key="2">
    <source>
        <dbReference type="Pfam" id="PF01243"/>
    </source>
</evidence>
<dbReference type="InterPro" id="IPR052019">
    <property type="entry name" value="F420H2_bilvrd_red/Heme_oxyg"/>
</dbReference>
<name>A0A0I9TR40_9MYCO</name>
<evidence type="ECO:0000313" key="4">
    <source>
        <dbReference type="Proteomes" id="UP000036334"/>
    </source>
</evidence>
<dbReference type="EMBL" id="LDPR01000008">
    <property type="protein sequence ID" value="KLO36631.1"/>
    <property type="molecule type" value="Genomic_DNA"/>
</dbReference>
<dbReference type="Pfam" id="PF01243">
    <property type="entry name" value="PNPOx_N"/>
    <property type="match status" value="1"/>
</dbReference>
<protein>
    <submittedName>
        <fullName evidence="3">F420-dependent protein</fullName>
    </submittedName>
</protein>
<dbReference type="GO" id="GO:0005829">
    <property type="term" value="C:cytosol"/>
    <property type="evidence" value="ECO:0007669"/>
    <property type="project" value="TreeGrafter"/>
</dbReference>
<dbReference type="PANTHER" id="PTHR35176:SF2">
    <property type="entry name" value="F420H(2)-DEPENDENT REDUCTASE RV1155"/>
    <property type="match status" value="1"/>
</dbReference>
<dbReference type="GO" id="GO:0070967">
    <property type="term" value="F:coenzyme F420 binding"/>
    <property type="evidence" value="ECO:0007669"/>
    <property type="project" value="TreeGrafter"/>
</dbReference>
<dbReference type="STRING" id="1202450.B586_01795"/>
<reference evidence="3 4" key="1">
    <citation type="submission" date="2015-05" db="EMBL/GenBank/DDBJ databases">
        <title>Genome sequence of Mycobacterium haemophilum.</title>
        <authorList>
            <person name="Greninger A.L."/>
            <person name="Cunningham G."/>
            <person name="Miller S."/>
        </authorList>
    </citation>
    <scope>NUCLEOTIDE SEQUENCE [LARGE SCALE GENOMIC DNA]</scope>
    <source>
        <strain evidence="4">UC1</strain>
    </source>
</reference>
<dbReference type="InterPro" id="IPR019967">
    <property type="entry name" value="F420-dep_enz_PPOX_Rv0121"/>
</dbReference>
<dbReference type="NCBIfam" id="TIGR03668">
    <property type="entry name" value="Rv0121_F420"/>
    <property type="match status" value="1"/>
</dbReference>
<dbReference type="OrthoDB" id="9812086at2"/>
<dbReference type="PANTHER" id="PTHR35176">
    <property type="entry name" value="HEME OXYGENASE HI_0854-RELATED"/>
    <property type="match status" value="1"/>
</dbReference>
<evidence type="ECO:0000256" key="1">
    <source>
        <dbReference type="ARBA" id="ARBA00023002"/>
    </source>
</evidence>
<keyword evidence="1" id="KW-0560">Oxidoreductase</keyword>
<dbReference type="AlphaFoldDB" id="A0A0I9TR40"/>
<keyword evidence="4" id="KW-1185">Reference proteome</keyword>
<comment type="caution">
    <text evidence="3">The sequence shown here is derived from an EMBL/GenBank/DDBJ whole genome shotgun (WGS) entry which is preliminary data.</text>
</comment>
<gene>
    <name evidence="3" type="ORF">ABH38_11700</name>
</gene>
<feature type="domain" description="Pyridoxamine 5'-phosphate oxidase N-terminal" evidence="2">
    <location>
        <begin position="10"/>
        <end position="133"/>
    </location>
</feature>
<dbReference type="Gene3D" id="2.30.110.10">
    <property type="entry name" value="Electron Transport, Fmn-binding Protein, Chain A"/>
    <property type="match status" value="1"/>
</dbReference>
<dbReference type="InterPro" id="IPR012349">
    <property type="entry name" value="Split_barrel_FMN-bd"/>
</dbReference>